<dbReference type="Gene3D" id="1.10.3970.10">
    <property type="entry name" value="BSD domain"/>
    <property type="match status" value="1"/>
</dbReference>
<dbReference type="SMART" id="SM00751">
    <property type="entry name" value="BSD"/>
    <property type="match status" value="1"/>
</dbReference>
<dbReference type="EMBL" id="PGOL01000793">
    <property type="protein sequence ID" value="PKI64804.1"/>
    <property type="molecule type" value="Genomic_DNA"/>
</dbReference>
<dbReference type="SUPFAM" id="SSF140383">
    <property type="entry name" value="BSD domain-like"/>
    <property type="match status" value="1"/>
</dbReference>
<evidence type="ECO:0000313" key="6">
    <source>
        <dbReference type="Proteomes" id="UP000233551"/>
    </source>
</evidence>
<evidence type="ECO:0000259" key="2">
    <source>
        <dbReference type="PROSITE" id="PS50858"/>
    </source>
</evidence>
<dbReference type="PANTHER" id="PTHR31923">
    <property type="entry name" value="BSD DOMAIN-CONTAINING PROTEIN"/>
    <property type="match status" value="1"/>
</dbReference>
<dbReference type="InterPro" id="IPR005607">
    <property type="entry name" value="BSD_dom"/>
</dbReference>
<proteinExistence type="predicted"/>
<dbReference type="InterPro" id="IPR035925">
    <property type="entry name" value="BSD_dom_sf"/>
</dbReference>
<dbReference type="Proteomes" id="UP000233551">
    <property type="component" value="Unassembled WGS sequence"/>
</dbReference>
<feature type="domain" description="BSD" evidence="2">
    <location>
        <begin position="88"/>
        <end position="133"/>
    </location>
</feature>
<reference evidence="5" key="1">
    <citation type="journal article" date="2017" name="Plant J.">
        <title>The pomegranate (Punica granatum L.) genome and the genomics of punicalagin biosynthesis.</title>
        <authorList>
            <person name="Qin G."/>
            <person name="Xu C."/>
            <person name="Ming R."/>
            <person name="Tang H."/>
            <person name="Guyot R."/>
            <person name="Kramer E.M."/>
            <person name="Hu Y."/>
            <person name="Yi X."/>
            <person name="Qi Y."/>
            <person name="Xu X."/>
            <person name="Gao Z."/>
            <person name="Pan H."/>
            <person name="Jian J."/>
            <person name="Tian Y."/>
            <person name="Yue Z."/>
            <person name="Xu Y."/>
        </authorList>
    </citation>
    <scope>NUCLEOTIDE SEQUENCE [LARGE SCALE GENOMIC DNA]</scope>
    <source>
        <strain evidence="5">cv. Dabenzi</strain>
    </source>
</reference>
<name>A0A218XDL1_PUNGR</name>
<dbReference type="PROSITE" id="PS50858">
    <property type="entry name" value="BSD"/>
    <property type="match status" value="1"/>
</dbReference>
<dbReference type="PANTHER" id="PTHR31923:SF3">
    <property type="entry name" value="BSD DOMAIN-CONTAINING PROTEIN"/>
    <property type="match status" value="1"/>
</dbReference>
<dbReference type="Pfam" id="PF03909">
    <property type="entry name" value="BSD"/>
    <property type="match status" value="1"/>
</dbReference>
<dbReference type="OrthoDB" id="47923at2759"/>
<dbReference type="AlphaFoldDB" id="A0A218XDL1"/>
<dbReference type="Proteomes" id="UP000197138">
    <property type="component" value="Unassembled WGS sequence"/>
</dbReference>
<feature type="region of interest" description="Disordered" evidence="1">
    <location>
        <begin position="149"/>
        <end position="170"/>
    </location>
</feature>
<reference evidence="4 6" key="3">
    <citation type="submission" date="2017-11" db="EMBL/GenBank/DDBJ databases">
        <title>De-novo sequencing of pomegranate (Punica granatum L.) genome.</title>
        <authorList>
            <person name="Akparov Z."/>
            <person name="Amiraslanov A."/>
            <person name="Hajiyeva S."/>
            <person name="Abbasov M."/>
            <person name="Kaur K."/>
            <person name="Hamwieh A."/>
            <person name="Solovyev V."/>
            <person name="Salamov A."/>
            <person name="Braich B."/>
            <person name="Kosarev P."/>
            <person name="Mahmoud A."/>
            <person name="Hajiyev E."/>
            <person name="Babayeva S."/>
            <person name="Izzatullayeva V."/>
            <person name="Mammadov A."/>
            <person name="Mammadov A."/>
            <person name="Sharifova S."/>
            <person name="Ojaghi J."/>
            <person name="Eynullazada K."/>
            <person name="Bayramov B."/>
            <person name="Abdulazimova A."/>
            <person name="Shahmuradov I."/>
        </authorList>
    </citation>
    <scope>NUCLEOTIDE SEQUENCE [LARGE SCALE GENOMIC DNA]</scope>
    <source>
        <strain evidence="4">AG2017</strain>
        <strain evidence="6">cv. AG2017</strain>
        <tissue evidence="4">Leaf</tissue>
    </source>
</reference>
<dbReference type="EMBL" id="MTKT01001941">
    <property type="protein sequence ID" value="OWM82888.1"/>
    <property type="molecule type" value="Genomic_DNA"/>
</dbReference>
<evidence type="ECO:0000256" key="1">
    <source>
        <dbReference type="SAM" id="MobiDB-lite"/>
    </source>
</evidence>
<evidence type="ECO:0000313" key="3">
    <source>
        <dbReference type="EMBL" id="OWM82888.1"/>
    </source>
</evidence>
<reference evidence="3" key="2">
    <citation type="submission" date="2017-06" db="EMBL/GenBank/DDBJ databases">
        <title>The pomegranate genome and the genomics of punicalagin biosynthesis.</title>
        <authorList>
            <person name="Xu C."/>
        </authorList>
    </citation>
    <scope>NUCLEOTIDE SEQUENCE [LARGE SCALE GENOMIC DNA]</scope>
    <source>
        <tissue evidence="3">Fresh leaf</tissue>
    </source>
</reference>
<evidence type="ECO:0000313" key="5">
    <source>
        <dbReference type="Proteomes" id="UP000197138"/>
    </source>
</evidence>
<keyword evidence="6" id="KW-1185">Reference proteome</keyword>
<organism evidence="3 5">
    <name type="scientific">Punica granatum</name>
    <name type="common">Pomegranate</name>
    <dbReference type="NCBI Taxonomy" id="22663"/>
    <lineage>
        <taxon>Eukaryota</taxon>
        <taxon>Viridiplantae</taxon>
        <taxon>Streptophyta</taxon>
        <taxon>Embryophyta</taxon>
        <taxon>Tracheophyta</taxon>
        <taxon>Spermatophyta</taxon>
        <taxon>Magnoliopsida</taxon>
        <taxon>eudicotyledons</taxon>
        <taxon>Gunneridae</taxon>
        <taxon>Pentapetalae</taxon>
        <taxon>rosids</taxon>
        <taxon>malvids</taxon>
        <taxon>Myrtales</taxon>
        <taxon>Lythraceae</taxon>
        <taxon>Punica</taxon>
    </lineage>
</organism>
<evidence type="ECO:0000313" key="4">
    <source>
        <dbReference type="EMBL" id="PKI64804.1"/>
    </source>
</evidence>
<comment type="caution">
    <text evidence="3">The sequence shown here is derived from an EMBL/GenBank/DDBJ whole genome shotgun (WGS) entry which is preliminary data.</text>
</comment>
<accession>A0A218XDL1</accession>
<dbReference type="GeneID" id="116189258"/>
<sequence length="170" mass="19932">MDWSSWFRRALLKDPQAPQISDSSKKKQKKIEGDLELYGVTQQLIDRIKTFTVDTFKDFHLREVDDGSGVADSETATTSGNVRKDLSEWQERHASLVLSTVKEMSQLRYMLCPRYMKEREFWRTYFVLVKSDVAEYELRSVRLEKLKKMETEDEKSSKGSGWEVEMSEAK</sequence>
<gene>
    <name evidence="3" type="ORF">CDL15_Pgr005288</name>
    <name evidence="4" type="ORF">CRG98_014800</name>
</gene>
<protein>
    <recommendedName>
        <fullName evidence="2">BSD domain-containing protein</fullName>
    </recommendedName>
</protein>